<dbReference type="EMBL" id="BPQM01000026">
    <property type="protein sequence ID" value="GJD78007.1"/>
    <property type="molecule type" value="Genomic_DNA"/>
</dbReference>
<dbReference type="Proteomes" id="UP001055108">
    <property type="component" value="Unassembled WGS sequence"/>
</dbReference>
<dbReference type="Pfam" id="PF02924">
    <property type="entry name" value="HDPD"/>
    <property type="match status" value="1"/>
</dbReference>
<name>A0AA37HNF9_9HYPH</name>
<evidence type="ECO:0000313" key="2">
    <source>
        <dbReference type="Proteomes" id="UP001055108"/>
    </source>
</evidence>
<proteinExistence type="predicted"/>
<dbReference type="RefSeq" id="WP_238301738.1">
    <property type="nucleotide sequence ID" value="NZ_BPQM01000026.1"/>
</dbReference>
<sequence length="129" mass="12860">MPSTSLLATEPKRLSDLLRYHVPAYSLDQGSLAASAAALEFGTPLALAADASGAFVPWVPGASDSTGTVVALSGSQSAVKAAAQPILVIARHATVVASAIEWPAGANPTQKTAALAALATRGLIARQGA</sequence>
<gene>
    <name evidence="1" type="ORF">NBEOAGPD_1219</name>
</gene>
<evidence type="ECO:0000313" key="1">
    <source>
        <dbReference type="EMBL" id="GJD78007.1"/>
    </source>
</evidence>
<reference evidence="1" key="1">
    <citation type="journal article" date="2016" name="Front. Microbiol.">
        <title>Genome Sequence of the Piezophilic, Mesophilic Sulfate-Reducing Bacterium Desulfovibrio indicus J2T.</title>
        <authorList>
            <person name="Cao J."/>
            <person name="Maignien L."/>
            <person name="Shao Z."/>
            <person name="Alain K."/>
            <person name="Jebbar M."/>
        </authorList>
    </citation>
    <scope>NUCLEOTIDE SEQUENCE</scope>
    <source>
        <strain evidence="1">NBRC 103626</strain>
    </source>
</reference>
<dbReference type="Gene3D" id="2.40.300.10">
    <property type="entry name" value="Head decoration protein D"/>
    <property type="match status" value="1"/>
</dbReference>
<accession>A0AA37HNF9</accession>
<comment type="caution">
    <text evidence="1">The sequence shown here is derived from an EMBL/GenBank/DDBJ whole genome shotgun (WGS) entry which is preliminary data.</text>
</comment>
<reference evidence="1" key="2">
    <citation type="submission" date="2021-08" db="EMBL/GenBank/DDBJ databases">
        <authorList>
            <person name="Tani A."/>
            <person name="Ola A."/>
            <person name="Ogura Y."/>
            <person name="Katsura K."/>
            <person name="Hayashi T."/>
        </authorList>
    </citation>
    <scope>NUCLEOTIDE SEQUENCE</scope>
    <source>
        <strain evidence="1">NBRC 103626</strain>
    </source>
</reference>
<organism evidence="1 2">
    <name type="scientific">Methylobacterium gregans</name>
    <dbReference type="NCBI Taxonomy" id="374424"/>
    <lineage>
        <taxon>Bacteria</taxon>
        <taxon>Pseudomonadati</taxon>
        <taxon>Pseudomonadota</taxon>
        <taxon>Alphaproteobacteria</taxon>
        <taxon>Hyphomicrobiales</taxon>
        <taxon>Methylobacteriaceae</taxon>
        <taxon>Methylobacterium</taxon>
    </lineage>
</organism>
<dbReference type="AlphaFoldDB" id="A0AA37HNF9"/>
<evidence type="ECO:0008006" key="3">
    <source>
        <dbReference type="Google" id="ProtNLM"/>
    </source>
</evidence>
<protein>
    <recommendedName>
        <fullName evidence="3">Head decoration protein</fullName>
    </recommendedName>
</protein>
<dbReference type="InterPro" id="IPR004195">
    <property type="entry name" value="Head_decoration_D"/>
</dbReference>
<keyword evidence="2" id="KW-1185">Reference proteome</keyword>